<evidence type="ECO:0000313" key="2">
    <source>
        <dbReference type="EMBL" id="SEI19063.1"/>
    </source>
</evidence>
<reference evidence="2" key="3">
    <citation type="submission" date="2016-10" db="EMBL/GenBank/DDBJ databases">
        <authorList>
            <person name="de Groot N.N."/>
        </authorList>
    </citation>
    <scope>NUCLEOTIDE SEQUENCE [LARGE SCALE GENOMIC DNA]</scope>
    <source>
        <strain evidence="2">CCBAU85039</strain>
    </source>
</reference>
<evidence type="ECO:0000313" key="4">
    <source>
        <dbReference type="Proteomes" id="UP000183063"/>
    </source>
</evidence>
<keyword evidence="5" id="KW-1185">Reference proteome</keyword>
<protein>
    <submittedName>
        <fullName evidence="2">Uncharacterized protein</fullName>
    </submittedName>
</protein>
<evidence type="ECO:0000256" key="1">
    <source>
        <dbReference type="SAM" id="Phobius"/>
    </source>
</evidence>
<gene>
    <name evidence="2" type="ORF">RTCCBAU85039_6069</name>
    <name evidence="3" type="ORF">SAMN05216228_104316</name>
</gene>
<organism evidence="2 4">
    <name type="scientific">Rhizobium tibeticum</name>
    <dbReference type="NCBI Taxonomy" id="501024"/>
    <lineage>
        <taxon>Bacteria</taxon>
        <taxon>Pseudomonadati</taxon>
        <taxon>Pseudomonadota</taxon>
        <taxon>Alphaproteobacteria</taxon>
        <taxon>Hyphomicrobiales</taxon>
        <taxon>Rhizobiaceae</taxon>
        <taxon>Rhizobium/Agrobacterium group</taxon>
        <taxon>Rhizobium</taxon>
    </lineage>
</organism>
<evidence type="ECO:0000313" key="3">
    <source>
        <dbReference type="EMBL" id="SEP15251.1"/>
    </source>
</evidence>
<dbReference type="Proteomes" id="UP000198939">
    <property type="component" value="Unassembled WGS sequence"/>
</dbReference>
<dbReference type="EMBL" id="FOCV01000043">
    <property type="protein sequence ID" value="SEP15251.1"/>
    <property type="molecule type" value="Genomic_DNA"/>
</dbReference>
<feature type="transmembrane region" description="Helical" evidence="1">
    <location>
        <begin position="26"/>
        <end position="47"/>
    </location>
</feature>
<dbReference type="EMBL" id="FNXB01000054">
    <property type="protein sequence ID" value="SEI19063.1"/>
    <property type="molecule type" value="Genomic_DNA"/>
</dbReference>
<proteinExistence type="predicted"/>
<name>A0A1H8VIQ4_9HYPH</name>
<reference evidence="3 5" key="2">
    <citation type="submission" date="2016-10" db="EMBL/GenBank/DDBJ databases">
        <authorList>
            <person name="Varghese N."/>
            <person name="Submissions S."/>
        </authorList>
    </citation>
    <scope>NUCLEOTIDE SEQUENCE [LARGE SCALE GENOMIC DNA]</scope>
    <source>
        <strain evidence="3 5">CGMCC 1.7071</strain>
    </source>
</reference>
<accession>A0A1H8VIQ4</accession>
<keyword evidence="1" id="KW-0812">Transmembrane</keyword>
<reference evidence="4" key="1">
    <citation type="submission" date="2016-10" db="EMBL/GenBank/DDBJ databases">
        <authorList>
            <person name="Wibberg D."/>
        </authorList>
    </citation>
    <scope>NUCLEOTIDE SEQUENCE [LARGE SCALE GENOMIC DNA]</scope>
</reference>
<sequence length="50" mass="5816">MPSTYTVRYQWEKIVRSVRTYDYQGIAINLAVLIVMFILVAIASHLFPRA</sequence>
<dbReference type="Proteomes" id="UP000183063">
    <property type="component" value="Unassembled WGS sequence"/>
</dbReference>
<dbReference type="AlphaFoldDB" id="A0A1H8VIQ4"/>
<evidence type="ECO:0000313" key="5">
    <source>
        <dbReference type="Proteomes" id="UP000198939"/>
    </source>
</evidence>
<keyword evidence="1" id="KW-0472">Membrane</keyword>
<keyword evidence="1" id="KW-1133">Transmembrane helix</keyword>